<dbReference type="Proteomes" id="UP000053841">
    <property type="component" value="Unassembled WGS sequence"/>
</dbReference>
<evidence type="ECO:0000313" key="2">
    <source>
        <dbReference type="Proteomes" id="UP000053841"/>
    </source>
</evidence>
<dbReference type="KEGG" id="bze:COCCADRAFT_112075"/>
<evidence type="ECO:0000313" key="1">
    <source>
        <dbReference type="EMBL" id="EUC27300.1"/>
    </source>
</evidence>
<keyword evidence="2" id="KW-1185">Reference proteome</keyword>
<proteinExistence type="predicted"/>
<dbReference type="AlphaFoldDB" id="W6XPW3"/>
<accession>W6XPW3</accession>
<dbReference type="EMBL" id="KI964958">
    <property type="protein sequence ID" value="EUC27300.1"/>
    <property type="molecule type" value="Genomic_DNA"/>
</dbReference>
<reference evidence="1 2" key="1">
    <citation type="journal article" date="2013" name="PLoS Genet.">
        <title>Comparative genome structure, secondary metabolite, and effector coding capacity across Cochliobolus pathogens.</title>
        <authorList>
            <person name="Condon B.J."/>
            <person name="Leng Y."/>
            <person name="Wu D."/>
            <person name="Bushley K.E."/>
            <person name="Ohm R.A."/>
            <person name="Otillar R."/>
            <person name="Martin J."/>
            <person name="Schackwitz W."/>
            <person name="Grimwood J."/>
            <person name="MohdZainudin N."/>
            <person name="Xue C."/>
            <person name="Wang R."/>
            <person name="Manning V.A."/>
            <person name="Dhillon B."/>
            <person name="Tu Z.J."/>
            <person name="Steffenson B.J."/>
            <person name="Salamov A."/>
            <person name="Sun H."/>
            <person name="Lowry S."/>
            <person name="LaButti K."/>
            <person name="Han J."/>
            <person name="Copeland A."/>
            <person name="Lindquist E."/>
            <person name="Barry K."/>
            <person name="Schmutz J."/>
            <person name="Baker S.E."/>
            <person name="Ciuffetti L.M."/>
            <person name="Grigoriev I.V."/>
            <person name="Zhong S."/>
            <person name="Turgeon B.G."/>
        </authorList>
    </citation>
    <scope>NUCLEOTIDE SEQUENCE [LARGE SCALE GENOMIC DNA]</scope>
    <source>
        <strain evidence="1 2">26-R-13</strain>
    </source>
</reference>
<organism evidence="1 2">
    <name type="scientific">Cochliobolus carbonum (strain 26-R-13)</name>
    <name type="common">Maize leaf spot fungus</name>
    <name type="synonym">Bipolaris zeicola</name>
    <dbReference type="NCBI Taxonomy" id="930089"/>
    <lineage>
        <taxon>Eukaryota</taxon>
        <taxon>Fungi</taxon>
        <taxon>Dikarya</taxon>
        <taxon>Ascomycota</taxon>
        <taxon>Pezizomycotina</taxon>
        <taxon>Dothideomycetes</taxon>
        <taxon>Pleosporomycetidae</taxon>
        <taxon>Pleosporales</taxon>
        <taxon>Pleosporineae</taxon>
        <taxon>Pleosporaceae</taxon>
        <taxon>Bipolaris</taxon>
    </lineage>
</organism>
<dbReference type="RefSeq" id="XP_007718391.1">
    <property type="nucleotide sequence ID" value="XM_007720201.1"/>
</dbReference>
<sequence length="97" mass="10411">MFDPQGRTLKVLRLLPGIFGMAFEAAVAAQRCSTAITAASNHLAAEKVWAASKETDEGTAILGLSLPRFCDPVLNRLAALSRLYVPAYLGLTCFILD</sequence>
<dbReference type="HOGENOM" id="CLU_2346384_0_0_1"/>
<gene>
    <name evidence="1" type="ORF">COCCADRAFT_112075</name>
</gene>
<name>W6XPW3_COCC2</name>
<dbReference type="GeneID" id="19144395"/>
<protein>
    <submittedName>
        <fullName evidence="1">Uncharacterized protein</fullName>
    </submittedName>
</protein>